<feature type="repeat" description="TPR" evidence="7">
    <location>
        <begin position="654"/>
        <end position="687"/>
    </location>
</feature>
<keyword evidence="9" id="KW-0132">Cell division</keyword>
<dbReference type="InterPro" id="IPR019734">
    <property type="entry name" value="TPR_rpt"/>
</dbReference>
<dbReference type="EMBL" id="JARQWQ010000032">
    <property type="protein sequence ID" value="KAK2561631.1"/>
    <property type="molecule type" value="Genomic_DNA"/>
</dbReference>
<evidence type="ECO:0000256" key="2">
    <source>
        <dbReference type="ARBA" id="ARBA00022737"/>
    </source>
</evidence>
<comment type="caution">
    <text evidence="9">The sequence shown here is derived from an EMBL/GenBank/DDBJ whole genome shotgun (WGS) entry which is preliminary data.</text>
</comment>
<feature type="compositionally biased region" description="Polar residues" evidence="8">
    <location>
        <begin position="450"/>
        <end position="464"/>
    </location>
</feature>
<accession>A0AAD9V567</accession>
<protein>
    <recommendedName>
        <fullName evidence="6">Cell division cycle protein 27 homolog</fullName>
    </recommendedName>
</protein>
<proteinExistence type="inferred from homology"/>
<dbReference type="SUPFAM" id="SSF48452">
    <property type="entry name" value="TPR-like"/>
    <property type="match status" value="2"/>
</dbReference>
<dbReference type="GO" id="GO:0016567">
    <property type="term" value="P:protein ubiquitination"/>
    <property type="evidence" value="ECO:0007669"/>
    <property type="project" value="TreeGrafter"/>
</dbReference>
<dbReference type="AlphaFoldDB" id="A0AAD9V567"/>
<dbReference type="InterPro" id="IPR011990">
    <property type="entry name" value="TPR-like_helical_dom_sf"/>
</dbReference>
<evidence type="ECO:0000256" key="4">
    <source>
        <dbReference type="ARBA" id="ARBA00023242"/>
    </source>
</evidence>
<dbReference type="PROSITE" id="PS50005">
    <property type="entry name" value="TPR"/>
    <property type="match status" value="5"/>
</dbReference>
<gene>
    <name evidence="9" type="ORF">P5673_015629</name>
</gene>
<feature type="repeat" description="TPR" evidence="7">
    <location>
        <begin position="790"/>
        <end position="823"/>
    </location>
</feature>
<dbReference type="PANTHER" id="PTHR12558">
    <property type="entry name" value="CELL DIVISION CYCLE 16,23,27"/>
    <property type="match status" value="1"/>
</dbReference>
<feature type="repeat" description="TPR" evidence="7">
    <location>
        <begin position="620"/>
        <end position="653"/>
    </location>
</feature>
<evidence type="ECO:0000256" key="7">
    <source>
        <dbReference type="PROSITE-ProRule" id="PRU00339"/>
    </source>
</evidence>
<keyword evidence="2" id="KW-0677">Repeat</keyword>
<dbReference type="Proteomes" id="UP001249851">
    <property type="component" value="Unassembled WGS sequence"/>
</dbReference>
<comment type="similarity">
    <text evidence="5">Belongs to the APC3/CDC27 family.</text>
</comment>
<feature type="repeat" description="TPR" evidence="7">
    <location>
        <begin position="688"/>
        <end position="721"/>
    </location>
</feature>
<keyword evidence="4" id="KW-0539">Nucleus</keyword>
<feature type="region of interest" description="Disordered" evidence="8">
    <location>
        <begin position="361"/>
        <end position="479"/>
    </location>
</feature>
<dbReference type="GO" id="GO:0005737">
    <property type="term" value="C:cytoplasm"/>
    <property type="evidence" value="ECO:0007669"/>
    <property type="project" value="TreeGrafter"/>
</dbReference>
<dbReference type="Pfam" id="PF12895">
    <property type="entry name" value="ANAPC3"/>
    <property type="match status" value="1"/>
</dbReference>
<dbReference type="SMART" id="SM00028">
    <property type="entry name" value="TPR"/>
    <property type="match status" value="8"/>
</dbReference>
<evidence type="ECO:0000256" key="6">
    <source>
        <dbReference type="ARBA" id="ARBA00039307"/>
    </source>
</evidence>
<evidence type="ECO:0000256" key="8">
    <source>
        <dbReference type="SAM" id="MobiDB-lite"/>
    </source>
</evidence>
<evidence type="ECO:0000313" key="9">
    <source>
        <dbReference type="EMBL" id="KAK2561631.1"/>
    </source>
</evidence>
<dbReference type="GO" id="GO:0051301">
    <property type="term" value="P:cell division"/>
    <property type="evidence" value="ECO:0007669"/>
    <property type="project" value="UniProtKB-KW"/>
</dbReference>
<dbReference type="PANTHER" id="PTHR12558:SF13">
    <property type="entry name" value="CELL DIVISION CYCLE PROTEIN 27 HOMOLOG"/>
    <property type="match status" value="1"/>
</dbReference>
<feature type="region of interest" description="Disordered" evidence="8">
    <location>
        <begin position="847"/>
        <end position="872"/>
    </location>
</feature>
<feature type="compositionally biased region" description="Polar residues" evidence="8">
    <location>
        <begin position="400"/>
        <end position="439"/>
    </location>
</feature>
<reference evidence="9" key="1">
    <citation type="journal article" date="2023" name="G3 (Bethesda)">
        <title>Whole genome assembly and annotation of the endangered Caribbean coral Acropora cervicornis.</title>
        <authorList>
            <person name="Selwyn J.D."/>
            <person name="Vollmer S.V."/>
        </authorList>
    </citation>
    <scope>NUCLEOTIDE SEQUENCE</scope>
    <source>
        <strain evidence="9">K2</strain>
    </source>
</reference>
<dbReference type="Gene3D" id="1.25.40.10">
    <property type="entry name" value="Tetratricopeptide repeat domain"/>
    <property type="match status" value="4"/>
</dbReference>
<keyword evidence="10" id="KW-1185">Reference proteome</keyword>
<evidence type="ECO:0000256" key="1">
    <source>
        <dbReference type="ARBA" id="ARBA00004123"/>
    </source>
</evidence>
<dbReference type="GO" id="GO:0007091">
    <property type="term" value="P:metaphase/anaphase transition of mitotic cell cycle"/>
    <property type="evidence" value="ECO:0007669"/>
    <property type="project" value="TreeGrafter"/>
</dbReference>
<evidence type="ECO:0000256" key="3">
    <source>
        <dbReference type="ARBA" id="ARBA00022803"/>
    </source>
</evidence>
<organism evidence="9 10">
    <name type="scientific">Acropora cervicornis</name>
    <name type="common">Staghorn coral</name>
    <dbReference type="NCBI Taxonomy" id="6130"/>
    <lineage>
        <taxon>Eukaryota</taxon>
        <taxon>Metazoa</taxon>
        <taxon>Cnidaria</taxon>
        <taxon>Anthozoa</taxon>
        <taxon>Hexacorallia</taxon>
        <taxon>Scleractinia</taxon>
        <taxon>Astrocoeniina</taxon>
        <taxon>Acroporidae</taxon>
        <taxon>Acropora</taxon>
    </lineage>
</organism>
<feature type="compositionally biased region" description="Polar residues" evidence="8">
    <location>
        <begin position="847"/>
        <end position="860"/>
    </location>
</feature>
<name>A0AAD9V567_ACRCE</name>
<reference evidence="9" key="2">
    <citation type="journal article" date="2023" name="Science">
        <title>Genomic signatures of disease resistance in endangered staghorn corals.</title>
        <authorList>
            <person name="Vollmer S.V."/>
            <person name="Selwyn J.D."/>
            <person name="Despard B.A."/>
            <person name="Roesel C.L."/>
        </authorList>
    </citation>
    <scope>NUCLEOTIDE SEQUENCE</scope>
    <source>
        <strain evidence="9">K2</strain>
    </source>
</reference>
<dbReference type="PROSITE" id="PS50293">
    <property type="entry name" value="TPR_REGION"/>
    <property type="match status" value="1"/>
</dbReference>
<feature type="region of interest" description="Disordered" evidence="8">
    <location>
        <begin position="308"/>
        <end position="327"/>
    </location>
</feature>
<feature type="repeat" description="TPR" evidence="7">
    <location>
        <begin position="552"/>
        <end position="585"/>
    </location>
</feature>
<feature type="compositionally biased region" description="Polar residues" evidence="8">
    <location>
        <begin position="361"/>
        <end position="375"/>
    </location>
</feature>
<feature type="compositionally biased region" description="Acidic residues" evidence="8">
    <location>
        <begin position="862"/>
        <end position="872"/>
    </location>
</feature>
<keyword evidence="9" id="KW-0131">Cell cycle</keyword>
<evidence type="ECO:0000313" key="10">
    <source>
        <dbReference type="Proteomes" id="UP001249851"/>
    </source>
</evidence>
<dbReference type="GO" id="GO:0005680">
    <property type="term" value="C:anaphase-promoting complex"/>
    <property type="evidence" value="ECO:0007669"/>
    <property type="project" value="TreeGrafter"/>
</dbReference>
<comment type="subcellular location">
    <subcellularLocation>
        <location evidence="1">Nucleus</location>
    </subcellularLocation>
</comment>
<dbReference type="GO" id="GO:0031145">
    <property type="term" value="P:anaphase-promoting complex-dependent catabolic process"/>
    <property type="evidence" value="ECO:0007669"/>
    <property type="project" value="TreeGrafter"/>
</dbReference>
<evidence type="ECO:0000256" key="5">
    <source>
        <dbReference type="ARBA" id="ARBA00038210"/>
    </source>
</evidence>
<dbReference type="FunFam" id="1.25.40.10:FF:000018">
    <property type="entry name" value="Cell division cycle protein 27 homolog B"/>
    <property type="match status" value="1"/>
</dbReference>
<keyword evidence="3 7" id="KW-0802">TPR repeat</keyword>
<dbReference type="Pfam" id="PF13181">
    <property type="entry name" value="TPR_8"/>
    <property type="match status" value="2"/>
</dbReference>
<sequence length="872" mass="96014">MAKMLIVRERQLQTDVINQDVSGQASIWHALNHYAYDDAIFLAERLFAEVGSDDTLYLLATCFYQAGHCKRAYRLLQSKGCPTPLCRFLFAKCCIHLDKGVEEICAHQNLPFAILAYLGSPGAASIQELAAHSGISLMFLRHPTFTLLGEAEMALTGGCLTSNKPLETIASEFGSAAGYGLALLGQICRKSEQTGRAAECFKSSLKYNPYLWTSFENLCQLGEKPDPADYFKSSSCPKITSSITQRENITIGSTTIAMDTSISSENQQCNMDSVASENLDPSQNVTPQYVGMVIAPNVGSLRSSAIEVSGGSYGSQPSSVSTVGEKRMRQRVGRNLLGSTRSASPLMASFGMLATDSPTTDQNAFITPSPISSDSLAPKAPVKKVGPRRSDALYKPVSGISPSAHNIHSQTSQGSPSVRRSSRLFTLTSNNTSVSNLDSSNKDRRAKSARVTTSSPKPAVSNTIKKTRRQVRSSTPLPLAPCVDNVIQEGSSAQQNTEGKGQGKLSPVQSSMDGLMSLLKQIGQAYVYLSSYDCKQALNAFSLLAPHHYNTGWVLTQVGRTHFELADYRQAEKVFSKVRQLEPYRIEGMEIYSTTLWHLQKEVTLSALAQDLVETDRTSPQAWCATGNCFSLQKEHDTAIKFFQRAVQVGQSFTYAYTLLGHEYVLTEELDRAMSCFRQAVRTDSRHYNAWYGIGMIYYKQEKFNLAEILFRKALSINPSSSVLFCHVGVSQHAMKKSEAALVTINKGMNIDPKNPLCKFHRASILFSMDKHQEALEELEELKKIVPGEALVYFLLSKVYRKLGQNHLAQMNFSWAIDLDPKGANNQIKEAINKRYLPDDEDCTTLGVSSADNTMDQSLGVSDEEQMGIESD</sequence>
<dbReference type="Pfam" id="PF00515">
    <property type="entry name" value="TPR_1"/>
    <property type="match status" value="1"/>
</dbReference>